<keyword evidence="2 4" id="KW-0238">DNA-binding</keyword>
<evidence type="ECO:0000313" key="6">
    <source>
        <dbReference type="EMBL" id="OEG12007.1"/>
    </source>
</evidence>
<evidence type="ECO:0000256" key="3">
    <source>
        <dbReference type="ARBA" id="ARBA00023163"/>
    </source>
</evidence>
<dbReference type="SUPFAM" id="SSF46894">
    <property type="entry name" value="C-terminal effector domain of the bipartite response regulators"/>
    <property type="match status" value="1"/>
</dbReference>
<sequence length="235" mass="27103">MFNIAVVNEVEINKLECISELKEGGYLVHQIDSGELDERISEMNAVIIIESGLEDIGLTCELIIKVRSLSNCFIWVLSEESTKVKRVIHLQFGADTTFDSHTDAYEFCLFITKTLERRSDRQVNQGKNERTKQSTEAEKAFEIELIPTNFSVKIGEKNEIALTKSEFKILELLSDKKGEAISYEELYMNIWGKEKGDKKYRVASLIFHLRKKLEDDSFEPIYIRTVRSKGYMLVN</sequence>
<dbReference type="PROSITE" id="PS51755">
    <property type="entry name" value="OMPR_PHOB"/>
    <property type="match status" value="1"/>
</dbReference>
<proteinExistence type="predicted"/>
<reference evidence="7" key="1">
    <citation type="submission" date="2016-09" db="EMBL/GenBank/DDBJ databases">
        <authorList>
            <person name="Gulvik C.A."/>
        </authorList>
    </citation>
    <scope>NUCLEOTIDE SEQUENCE [LARGE SCALE GENOMIC DNA]</scope>
    <source>
        <strain evidence="7">DSM 23328</strain>
    </source>
</reference>
<dbReference type="InterPro" id="IPR016032">
    <property type="entry name" value="Sig_transdc_resp-reg_C-effctor"/>
</dbReference>
<dbReference type="EMBL" id="MIJZ01000012">
    <property type="protein sequence ID" value="OEG12007.1"/>
    <property type="molecule type" value="Genomic_DNA"/>
</dbReference>
<evidence type="ECO:0000256" key="2">
    <source>
        <dbReference type="ARBA" id="ARBA00023125"/>
    </source>
</evidence>
<dbReference type="GO" id="GO:0006355">
    <property type="term" value="P:regulation of DNA-templated transcription"/>
    <property type="evidence" value="ECO:0007669"/>
    <property type="project" value="InterPro"/>
</dbReference>
<keyword evidence="1" id="KW-0805">Transcription regulation</keyword>
<comment type="caution">
    <text evidence="6">The sequence shown here is derived from an EMBL/GenBank/DDBJ whole genome shotgun (WGS) entry which is preliminary data.</text>
</comment>
<dbReference type="GO" id="GO:0000160">
    <property type="term" value="P:phosphorelay signal transduction system"/>
    <property type="evidence" value="ECO:0007669"/>
    <property type="project" value="InterPro"/>
</dbReference>
<feature type="DNA-binding region" description="OmpR/PhoB-type" evidence="4">
    <location>
        <begin position="132"/>
        <end position="235"/>
    </location>
</feature>
<feature type="domain" description="OmpR/PhoB-type" evidence="5">
    <location>
        <begin position="132"/>
        <end position="235"/>
    </location>
</feature>
<evidence type="ECO:0000313" key="7">
    <source>
        <dbReference type="Proteomes" id="UP000094068"/>
    </source>
</evidence>
<organism evidence="6 7">
    <name type="scientific">Enterococcus ureasiticus</name>
    <dbReference type="NCBI Taxonomy" id="903984"/>
    <lineage>
        <taxon>Bacteria</taxon>
        <taxon>Bacillati</taxon>
        <taxon>Bacillota</taxon>
        <taxon>Bacilli</taxon>
        <taxon>Lactobacillales</taxon>
        <taxon>Enterococcaceae</taxon>
        <taxon>Enterococcus</taxon>
    </lineage>
</organism>
<evidence type="ECO:0000256" key="1">
    <source>
        <dbReference type="ARBA" id="ARBA00023015"/>
    </source>
</evidence>
<dbReference type="CDD" id="cd00383">
    <property type="entry name" value="trans_reg_C"/>
    <property type="match status" value="1"/>
</dbReference>
<gene>
    <name evidence="6" type="ORF">BCR21_07150</name>
</gene>
<evidence type="ECO:0000259" key="5">
    <source>
        <dbReference type="PROSITE" id="PS51755"/>
    </source>
</evidence>
<dbReference type="AlphaFoldDB" id="A0A1E5GH80"/>
<dbReference type="Pfam" id="PF00486">
    <property type="entry name" value="Trans_reg_C"/>
    <property type="match status" value="1"/>
</dbReference>
<dbReference type="Gene3D" id="1.10.10.10">
    <property type="entry name" value="Winged helix-like DNA-binding domain superfamily/Winged helix DNA-binding domain"/>
    <property type="match status" value="1"/>
</dbReference>
<dbReference type="Proteomes" id="UP000094068">
    <property type="component" value="Unassembled WGS sequence"/>
</dbReference>
<name>A0A1E5GH80_9ENTE</name>
<keyword evidence="7" id="KW-1185">Reference proteome</keyword>
<dbReference type="InterPro" id="IPR001867">
    <property type="entry name" value="OmpR/PhoB-type_DNA-bd"/>
</dbReference>
<dbReference type="RefSeq" id="WP_069645860.1">
    <property type="nucleotide sequence ID" value="NZ_MIJZ01000012.1"/>
</dbReference>
<dbReference type="STRING" id="903984.BCR21_07150"/>
<keyword evidence="3" id="KW-0804">Transcription</keyword>
<protein>
    <submittedName>
        <fullName evidence="6">Transcriptional regulator</fullName>
    </submittedName>
</protein>
<dbReference type="GO" id="GO:0003677">
    <property type="term" value="F:DNA binding"/>
    <property type="evidence" value="ECO:0007669"/>
    <property type="project" value="UniProtKB-UniRule"/>
</dbReference>
<accession>A0A1E5GH80</accession>
<dbReference type="SMART" id="SM00862">
    <property type="entry name" value="Trans_reg_C"/>
    <property type="match status" value="1"/>
</dbReference>
<dbReference type="OrthoDB" id="2181658at2"/>
<evidence type="ECO:0000256" key="4">
    <source>
        <dbReference type="PROSITE-ProRule" id="PRU01091"/>
    </source>
</evidence>
<dbReference type="InterPro" id="IPR036388">
    <property type="entry name" value="WH-like_DNA-bd_sf"/>
</dbReference>